<reference evidence="2 3" key="1">
    <citation type="submission" date="2019-03" db="EMBL/GenBank/DDBJ databases">
        <title>Genomic Encyclopedia of Type Strains, Phase IV (KMG-IV): sequencing the most valuable type-strain genomes for metagenomic binning, comparative biology and taxonomic classification.</title>
        <authorList>
            <person name="Goeker M."/>
        </authorList>
    </citation>
    <scope>NUCLEOTIDE SEQUENCE [LARGE SCALE GENOMIC DNA]</scope>
    <source>
        <strain evidence="2 3">DSM 45775</strain>
    </source>
</reference>
<dbReference type="Pfam" id="PF12697">
    <property type="entry name" value="Abhydrolase_6"/>
    <property type="match status" value="1"/>
</dbReference>
<dbReference type="InterPro" id="IPR000073">
    <property type="entry name" value="AB_hydrolase_1"/>
</dbReference>
<dbReference type="GO" id="GO:0016020">
    <property type="term" value="C:membrane"/>
    <property type="evidence" value="ECO:0007669"/>
    <property type="project" value="TreeGrafter"/>
</dbReference>
<dbReference type="SUPFAM" id="SSF53474">
    <property type="entry name" value="alpha/beta-Hydrolases"/>
    <property type="match status" value="1"/>
</dbReference>
<organism evidence="2 3">
    <name type="scientific">Actinomycetospora succinea</name>
    <dbReference type="NCBI Taxonomy" id="663603"/>
    <lineage>
        <taxon>Bacteria</taxon>
        <taxon>Bacillati</taxon>
        <taxon>Actinomycetota</taxon>
        <taxon>Actinomycetes</taxon>
        <taxon>Pseudonocardiales</taxon>
        <taxon>Pseudonocardiaceae</taxon>
        <taxon>Actinomycetospora</taxon>
    </lineage>
</organism>
<dbReference type="PRINTS" id="PR00111">
    <property type="entry name" value="ABHYDROLASE"/>
</dbReference>
<gene>
    <name evidence="2" type="ORF">EV188_1011147</name>
</gene>
<keyword evidence="3" id="KW-1185">Reference proteome</keyword>
<dbReference type="InterPro" id="IPR029058">
    <property type="entry name" value="AB_hydrolase_fold"/>
</dbReference>
<evidence type="ECO:0000313" key="2">
    <source>
        <dbReference type="EMBL" id="TDQ65895.1"/>
    </source>
</evidence>
<dbReference type="InterPro" id="IPR050266">
    <property type="entry name" value="AB_hydrolase_sf"/>
</dbReference>
<dbReference type="PANTHER" id="PTHR43798">
    <property type="entry name" value="MONOACYLGLYCEROL LIPASE"/>
    <property type="match status" value="1"/>
</dbReference>
<name>A0A4R6VZ52_9PSEU</name>
<dbReference type="Gene3D" id="3.40.50.1820">
    <property type="entry name" value="alpha/beta hydrolase"/>
    <property type="match status" value="1"/>
</dbReference>
<dbReference type="Proteomes" id="UP000295705">
    <property type="component" value="Unassembled WGS sequence"/>
</dbReference>
<protein>
    <submittedName>
        <fullName evidence="2">Pimeloyl-ACP methyl ester carboxylesterase</fullName>
    </submittedName>
</protein>
<comment type="caution">
    <text evidence="2">The sequence shown here is derived from an EMBL/GenBank/DDBJ whole genome shotgun (WGS) entry which is preliminary data.</text>
</comment>
<dbReference type="GO" id="GO:0003824">
    <property type="term" value="F:catalytic activity"/>
    <property type="evidence" value="ECO:0007669"/>
    <property type="project" value="UniProtKB-ARBA"/>
</dbReference>
<proteinExistence type="predicted"/>
<dbReference type="RefSeq" id="WP_133825190.1">
    <property type="nucleotide sequence ID" value="NZ_BAABHR010000005.1"/>
</dbReference>
<accession>A0A4R6VZ52</accession>
<dbReference type="PANTHER" id="PTHR43798:SF33">
    <property type="entry name" value="HYDROLASE, PUTATIVE (AFU_ORTHOLOGUE AFUA_2G14860)-RELATED"/>
    <property type="match status" value="1"/>
</dbReference>
<feature type="domain" description="AB hydrolase-1" evidence="1">
    <location>
        <begin position="16"/>
        <end position="251"/>
    </location>
</feature>
<dbReference type="OrthoDB" id="7185741at2"/>
<evidence type="ECO:0000259" key="1">
    <source>
        <dbReference type="Pfam" id="PF12697"/>
    </source>
</evidence>
<evidence type="ECO:0000313" key="3">
    <source>
        <dbReference type="Proteomes" id="UP000295705"/>
    </source>
</evidence>
<dbReference type="EMBL" id="SNYO01000001">
    <property type="protein sequence ID" value="TDQ65895.1"/>
    <property type="molecule type" value="Genomic_DNA"/>
</dbReference>
<sequence>MTSDPVRVHGDDGPPVLLLPGGAAAAEGFFPGLVEGLVADPGCRVIVHDRPGTGYSSEPGRLADAADHLHAIVADVALGPVVAVGQSLGGAVATLLAAAHPDDVAGLVLLDMTPVNDAEISAQVEQRAATVARAAAIPVLGPALLRGTLALTARSMKRGLRPDCAAAVDATLDMDTDQLARSVDGLTELARGWRDEALPRVPAAVVTADRKPGAPIRRAHERVAAALGAPVLTWPGATHSVHLDHPDEVLATVRDVVRRSAGR</sequence>
<dbReference type="AlphaFoldDB" id="A0A4R6VZ52"/>